<gene>
    <name evidence="1" type="ORF">GPUH_LOCUS15222</name>
</gene>
<evidence type="ECO:0000313" key="2">
    <source>
        <dbReference type="Proteomes" id="UP000271098"/>
    </source>
</evidence>
<name>A0A183E2M9_9BILA</name>
<evidence type="ECO:0000313" key="1">
    <source>
        <dbReference type="EMBL" id="VDN25596.1"/>
    </source>
</evidence>
<dbReference type="Proteomes" id="UP000271098">
    <property type="component" value="Unassembled WGS sequence"/>
</dbReference>
<dbReference type="AlphaFoldDB" id="A0A183E2M9"/>
<reference evidence="3" key="1">
    <citation type="submission" date="2016-06" db="UniProtKB">
        <authorList>
            <consortium name="WormBaseParasite"/>
        </authorList>
    </citation>
    <scope>IDENTIFICATION</scope>
</reference>
<proteinExistence type="predicted"/>
<dbReference type="EMBL" id="UYRT01082176">
    <property type="protein sequence ID" value="VDN25596.1"/>
    <property type="molecule type" value="Genomic_DNA"/>
</dbReference>
<dbReference type="WBParaSite" id="GPUH_0001524001-mRNA-1">
    <property type="protein sequence ID" value="GPUH_0001524001-mRNA-1"/>
    <property type="gene ID" value="GPUH_0001524001"/>
</dbReference>
<protein>
    <submittedName>
        <fullName evidence="3">Secreted protein</fullName>
    </submittedName>
</protein>
<keyword evidence="2" id="KW-1185">Reference proteome</keyword>
<reference evidence="1 2" key="2">
    <citation type="submission" date="2018-11" db="EMBL/GenBank/DDBJ databases">
        <authorList>
            <consortium name="Pathogen Informatics"/>
        </authorList>
    </citation>
    <scope>NUCLEOTIDE SEQUENCE [LARGE SCALE GENOMIC DNA]</scope>
</reference>
<accession>A0A183E2M9</accession>
<organism evidence="3">
    <name type="scientific">Gongylonema pulchrum</name>
    <dbReference type="NCBI Taxonomy" id="637853"/>
    <lineage>
        <taxon>Eukaryota</taxon>
        <taxon>Metazoa</taxon>
        <taxon>Ecdysozoa</taxon>
        <taxon>Nematoda</taxon>
        <taxon>Chromadorea</taxon>
        <taxon>Rhabditida</taxon>
        <taxon>Spirurina</taxon>
        <taxon>Spiruromorpha</taxon>
        <taxon>Spiruroidea</taxon>
        <taxon>Gongylonematidae</taxon>
        <taxon>Gongylonema</taxon>
    </lineage>
</organism>
<dbReference type="OrthoDB" id="5861416at2759"/>
<sequence length="240" mass="26830">MKGLEGVMGMLVLVASGRSREGLFGGRVAQEIRSRCDALGQQVNDAECFHMACAGELCDWRELRQRPSSNRALPVAAALSMLRWQRLRFVKRAWWKMGREIGVERDGSFTCVRKRSSWPRVRAWASEKKGTSLVSVLLMKSLHRKAYLMDALLASKCPNGGPLSGMRISLFDLHSRRLPERLLIAGASSVSIVETAQNEAQKAKKRLTLCLLNVRYITPQPVVAVFLNAFIVRCDKCIGI</sequence>
<evidence type="ECO:0000313" key="3">
    <source>
        <dbReference type="WBParaSite" id="GPUH_0001524001-mRNA-1"/>
    </source>
</evidence>